<accession>A0ACC3S9A4</accession>
<reference evidence="1" key="1">
    <citation type="submission" date="2024-02" db="EMBL/GenBank/DDBJ databases">
        <title>Metagenome Assembled Genome of Zalaria obscura JY119.</title>
        <authorList>
            <person name="Vighnesh L."/>
            <person name="Jagadeeshwari U."/>
            <person name="Venkata Ramana C."/>
            <person name="Sasikala C."/>
        </authorList>
    </citation>
    <scope>NUCLEOTIDE SEQUENCE</scope>
    <source>
        <strain evidence="1">JY119</strain>
    </source>
</reference>
<organism evidence="1 2">
    <name type="scientific">Zalaria obscura</name>
    <dbReference type="NCBI Taxonomy" id="2024903"/>
    <lineage>
        <taxon>Eukaryota</taxon>
        <taxon>Fungi</taxon>
        <taxon>Dikarya</taxon>
        <taxon>Ascomycota</taxon>
        <taxon>Pezizomycotina</taxon>
        <taxon>Dothideomycetes</taxon>
        <taxon>Dothideomycetidae</taxon>
        <taxon>Dothideales</taxon>
        <taxon>Zalariaceae</taxon>
        <taxon>Zalaria</taxon>
    </lineage>
</organism>
<protein>
    <submittedName>
        <fullName evidence="1">Uncharacterized protein</fullName>
    </submittedName>
</protein>
<evidence type="ECO:0000313" key="2">
    <source>
        <dbReference type="Proteomes" id="UP001320706"/>
    </source>
</evidence>
<dbReference type="EMBL" id="JAMKPW020000038">
    <property type="protein sequence ID" value="KAK8200954.1"/>
    <property type="molecule type" value="Genomic_DNA"/>
</dbReference>
<dbReference type="Proteomes" id="UP001320706">
    <property type="component" value="Unassembled WGS sequence"/>
</dbReference>
<sequence length="289" mass="33409">MKRQCQPSGLDSDRDPRKRNRNGSFAPAAVMVHMGCATNASAPPPPYTERISSDLTDVEMRARDVLFTRRCRLEQMRVETEMDEKRLQQCSVLKERINELASRVDVLNAINNGLIAKNGALETSSRNQSDGMERERERSANLQKLLDEANSRLTTYADDVRRASTTIQRLFPAYVTDAERRDRIPFCVVCMSSGSWCDGNTQCNECRKRNQTCERRWCPRVLKLGENRFDFCKKYTCAYLHADQWRSKTHAVPGWNVQRGELPRPDMKEVSKTEESVDMSIWLKRLYRS</sequence>
<name>A0ACC3S9A4_9PEZI</name>
<comment type="caution">
    <text evidence="1">The sequence shown here is derived from an EMBL/GenBank/DDBJ whole genome shotgun (WGS) entry which is preliminary data.</text>
</comment>
<proteinExistence type="predicted"/>
<evidence type="ECO:0000313" key="1">
    <source>
        <dbReference type="EMBL" id="KAK8200954.1"/>
    </source>
</evidence>
<keyword evidence="2" id="KW-1185">Reference proteome</keyword>
<gene>
    <name evidence="1" type="ORF">M8818_006273</name>
</gene>